<feature type="signal peptide" evidence="4">
    <location>
        <begin position="1"/>
        <end position="21"/>
    </location>
</feature>
<keyword evidence="3" id="KW-1015">Disulfide bond</keyword>
<dbReference type="SUPFAM" id="SSF50630">
    <property type="entry name" value="Acid proteases"/>
    <property type="match status" value="1"/>
</dbReference>
<accession>A0A1X6NCT2</accession>
<gene>
    <name evidence="6" type="ORF">POSPLADRAFT_1166453</name>
</gene>
<dbReference type="Pfam" id="PF00026">
    <property type="entry name" value="Asp"/>
    <property type="match status" value="1"/>
</dbReference>
<dbReference type="InterPro" id="IPR001461">
    <property type="entry name" value="Aspartic_peptidase_A1"/>
</dbReference>
<reference evidence="6 7" key="1">
    <citation type="submission" date="2017-04" db="EMBL/GenBank/DDBJ databases">
        <title>Genome Sequence of the Model Brown-Rot Fungus Postia placenta SB12.</title>
        <authorList>
            <consortium name="DOE Joint Genome Institute"/>
            <person name="Gaskell J."/>
            <person name="Kersten P."/>
            <person name="Larrondo L.F."/>
            <person name="Canessa P."/>
            <person name="Martinez D."/>
            <person name="Hibbett D."/>
            <person name="Schmoll M."/>
            <person name="Kubicek C.P."/>
            <person name="Martinez A.T."/>
            <person name="Yadav J."/>
            <person name="Master E."/>
            <person name="Magnuson J.K."/>
            <person name="James T."/>
            <person name="Yaver D."/>
            <person name="Berka R."/>
            <person name="Labutti K."/>
            <person name="Lipzen A."/>
            <person name="Aerts A."/>
            <person name="Barry K."/>
            <person name="Henrissat B."/>
            <person name="Blanchette R."/>
            <person name="Grigoriev I."/>
            <person name="Cullen D."/>
        </authorList>
    </citation>
    <scope>NUCLEOTIDE SEQUENCE [LARGE SCALE GENOMIC DNA]</scope>
    <source>
        <strain evidence="6 7">MAD-698-R-SB12</strain>
    </source>
</reference>
<keyword evidence="7" id="KW-1185">Reference proteome</keyword>
<keyword evidence="4" id="KW-0732">Signal</keyword>
<dbReference type="PROSITE" id="PS51767">
    <property type="entry name" value="PEPTIDASE_A1"/>
    <property type="match status" value="1"/>
</dbReference>
<dbReference type="InterPro" id="IPR034164">
    <property type="entry name" value="Pepsin-like_dom"/>
</dbReference>
<comment type="similarity">
    <text evidence="1">Belongs to the peptidase A1 family.</text>
</comment>
<dbReference type="InterPro" id="IPR033121">
    <property type="entry name" value="PEPTIDASE_A1"/>
</dbReference>
<dbReference type="OrthoDB" id="771136at2759"/>
<dbReference type="GO" id="GO:0004190">
    <property type="term" value="F:aspartic-type endopeptidase activity"/>
    <property type="evidence" value="ECO:0007669"/>
    <property type="project" value="InterPro"/>
</dbReference>
<dbReference type="PRINTS" id="PR00792">
    <property type="entry name" value="PEPSIN"/>
</dbReference>
<dbReference type="GeneID" id="36332870"/>
<dbReference type="PANTHER" id="PTHR47966">
    <property type="entry name" value="BETA-SITE APP-CLEAVING ENZYME, ISOFORM A-RELATED"/>
    <property type="match status" value="1"/>
</dbReference>
<protein>
    <recommendedName>
        <fullName evidence="5">Peptidase A1 domain-containing protein</fullName>
    </recommendedName>
</protein>
<feature type="domain" description="Peptidase A1" evidence="5">
    <location>
        <begin position="69"/>
        <end position="391"/>
    </location>
</feature>
<feature type="disulfide bond" evidence="3">
    <location>
        <begin position="313"/>
        <end position="356"/>
    </location>
</feature>
<dbReference type="STRING" id="670580.A0A1X6NCT2"/>
<dbReference type="InterPro" id="IPR021109">
    <property type="entry name" value="Peptidase_aspartic_dom_sf"/>
</dbReference>
<feature type="active site" evidence="2">
    <location>
        <position position="275"/>
    </location>
</feature>
<dbReference type="AlphaFoldDB" id="A0A1X6NCT2"/>
<dbReference type="GO" id="GO:0006508">
    <property type="term" value="P:proteolysis"/>
    <property type="evidence" value="ECO:0007669"/>
    <property type="project" value="InterPro"/>
</dbReference>
<evidence type="ECO:0000313" key="6">
    <source>
        <dbReference type="EMBL" id="OSX66438.1"/>
    </source>
</evidence>
<dbReference type="CDD" id="cd05471">
    <property type="entry name" value="pepsin_like"/>
    <property type="match status" value="1"/>
</dbReference>
<dbReference type="Gene3D" id="2.40.70.10">
    <property type="entry name" value="Acid Proteases"/>
    <property type="match status" value="2"/>
</dbReference>
<evidence type="ECO:0000256" key="3">
    <source>
        <dbReference type="PIRSR" id="PIRSR601461-2"/>
    </source>
</evidence>
<evidence type="ECO:0000313" key="7">
    <source>
        <dbReference type="Proteomes" id="UP000194127"/>
    </source>
</evidence>
<evidence type="ECO:0000256" key="1">
    <source>
        <dbReference type="ARBA" id="ARBA00007447"/>
    </source>
</evidence>
<feature type="active site" evidence="2">
    <location>
        <position position="87"/>
    </location>
</feature>
<dbReference type="PANTHER" id="PTHR47966:SF51">
    <property type="entry name" value="BETA-SITE APP-CLEAVING ENZYME, ISOFORM A-RELATED"/>
    <property type="match status" value="1"/>
</dbReference>
<evidence type="ECO:0000256" key="4">
    <source>
        <dbReference type="SAM" id="SignalP"/>
    </source>
</evidence>
<name>A0A1X6NCT2_9APHY</name>
<sequence>MLTSAVVGLVACALSVAGTDAVATTGSPYKISLASRKIPKGHAAALRRRGMTAFSIPLDDQFDGTDLQWFGNISVGTPPQTIPVVFDTGSETLEFTSTQCGAPCANQIMFDTEKSSTYISYNQTFSIAFATGGGVNPVISADEYVLTMLAGEDTITVGGIATPNVSLYTVINQTEAFASDPYSGIQGMSTQAQGFFAGLVQQGLPAMFGMYLTPKIIGNAELTLGGVDESKIFSDILWSEVPAGSDGTWQLNSSQISVNGYTTPLLASNRTVIFDSGTSNAYFDTNTTEAIYAMISPNIKPYASEPGAYGIACSEIGTLPATLDLTFTTITGEPFNLTIPSSELNVGPFSDDPSTCQTLINAFDGLELVGGSLLKHYYSVWDLSNQRMGFAWNGVPQWL</sequence>
<dbReference type="EMBL" id="KZ110592">
    <property type="protein sequence ID" value="OSX66438.1"/>
    <property type="molecule type" value="Genomic_DNA"/>
</dbReference>
<organism evidence="6 7">
    <name type="scientific">Postia placenta MAD-698-R-SB12</name>
    <dbReference type="NCBI Taxonomy" id="670580"/>
    <lineage>
        <taxon>Eukaryota</taxon>
        <taxon>Fungi</taxon>
        <taxon>Dikarya</taxon>
        <taxon>Basidiomycota</taxon>
        <taxon>Agaricomycotina</taxon>
        <taxon>Agaricomycetes</taxon>
        <taxon>Polyporales</taxon>
        <taxon>Adustoporiaceae</taxon>
        <taxon>Rhodonia</taxon>
    </lineage>
</organism>
<proteinExistence type="inferred from homology"/>
<evidence type="ECO:0000256" key="2">
    <source>
        <dbReference type="PIRSR" id="PIRSR601461-1"/>
    </source>
</evidence>
<dbReference type="Proteomes" id="UP000194127">
    <property type="component" value="Unassembled WGS sequence"/>
</dbReference>
<evidence type="ECO:0000259" key="5">
    <source>
        <dbReference type="PROSITE" id="PS51767"/>
    </source>
</evidence>
<dbReference type="RefSeq" id="XP_024343232.1">
    <property type="nucleotide sequence ID" value="XM_024487921.1"/>
</dbReference>
<feature type="chain" id="PRO_5012123391" description="Peptidase A1 domain-containing protein" evidence="4">
    <location>
        <begin position="22"/>
        <end position="399"/>
    </location>
</feature>